<dbReference type="AlphaFoldDB" id="A0A4Y9YBR0"/>
<dbReference type="InterPro" id="IPR011009">
    <property type="entry name" value="Kinase-like_dom_sf"/>
</dbReference>
<evidence type="ECO:0000313" key="13">
    <source>
        <dbReference type="EMBL" id="TFY59173.1"/>
    </source>
</evidence>
<keyword evidence="11" id="KW-0732">Signal</keyword>
<dbReference type="Proteomes" id="UP000298327">
    <property type="component" value="Unassembled WGS sequence"/>
</dbReference>
<feature type="binding site" description="axial binding residue" evidence="9">
    <location>
        <position position="431"/>
    </location>
    <ligand>
        <name>heme</name>
        <dbReference type="ChEBI" id="CHEBI:30413"/>
    </ligand>
    <ligandPart>
        <name>Fe</name>
        <dbReference type="ChEBI" id="CHEBI:18248"/>
    </ligandPart>
</feature>
<feature type="compositionally biased region" description="Polar residues" evidence="10">
    <location>
        <begin position="743"/>
        <end position="757"/>
    </location>
</feature>
<dbReference type="EMBL" id="SEOQ01000635">
    <property type="protein sequence ID" value="TFY59173.1"/>
    <property type="molecule type" value="Genomic_DNA"/>
</dbReference>
<feature type="signal peptide" evidence="11">
    <location>
        <begin position="1"/>
        <end position="18"/>
    </location>
</feature>
<evidence type="ECO:0000256" key="7">
    <source>
        <dbReference type="ARBA" id="ARBA00023004"/>
    </source>
</evidence>
<evidence type="ECO:0000313" key="14">
    <source>
        <dbReference type="Proteomes" id="UP000298327"/>
    </source>
</evidence>
<dbReference type="SUPFAM" id="SSF56112">
    <property type="entry name" value="Protein kinase-like (PK-like)"/>
    <property type="match status" value="1"/>
</dbReference>
<keyword evidence="4 9" id="KW-0349">Heme</keyword>
<keyword evidence="5 9" id="KW-0479">Metal-binding</keyword>
<dbReference type="InterPro" id="IPR001128">
    <property type="entry name" value="Cyt_P450"/>
</dbReference>
<organism evidence="13 14">
    <name type="scientific">Dentipellis fragilis</name>
    <dbReference type="NCBI Taxonomy" id="205917"/>
    <lineage>
        <taxon>Eukaryota</taxon>
        <taxon>Fungi</taxon>
        <taxon>Dikarya</taxon>
        <taxon>Basidiomycota</taxon>
        <taxon>Agaricomycotina</taxon>
        <taxon>Agaricomycetes</taxon>
        <taxon>Russulales</taxon>
        <taxon>Hericiaceae</taxon>
        <taxon>Dentipellis</taxon>
    </lineage>
</organism>
<evidence type="ECO:0000256" key="1">
    <source>
        <dbReference type="ARBA" id="ARBA00001971"/>
    </source>
</evidence>
<dbReference type="Pfam" id="PF17667">
    <property type="entry name" value="Pkinase_fungal"/>
    <property type="match status" value="1"/>
</dbReference>
<dbReference type="PANTHER" id="PTHR46300:SF4">
    <property type="entry name" value="CYTOCHROME P450 98A3"/>
    <property type="match status" value="1"/>
</dbReference>
<dbReference type="InterPro" id="IPR036396">
    <property type="entry name" value="Cyt_P450_sf"/>
</dbReference>
<evidence type="ECO:0000256" key="10">
    <source>
        <dbReference type="SAM" id="MobiDB-lite"/>
    </source>
</evidence>
<dbReference type="STRING" id="205917.A0A4Y9YBR0"/>
<evidence type="ECO:0000256" key="11">
    <source>
        <dbReference type="SAM" id="SignalP"/>
    </source>
</evidence>
<keyword evidence="8" id="KW-0503">Monooxygenase</keyword>
<dbReference type="GO" id="GO:0016705">
    <property type="term" value="F:oxidoreductase activity, acting on paired donors, with incorporation or reduction of molecular oxygen"/>
    <property type="evidence" value="ECO:0007669"/>
    <property type="project" value="InterPro"/>
</dbReference>
<keyword evidence="7 9" id="KW-0408">Iron</keyword>
<evidence type="ECO:0000256" key="4">
    <source>
        <dbReference type="ARBA" id="ARBA00022617"/>
    </source>
</evidence>
<feature type="chain" id="PRO_5021238403" description="Fungal-type protein kinase domain-containing protein" evidence="11">
    <location>
        <begin position="19"/>
        <end position="1216"/>
    </location>
</feature>
<dbReference type="PROSITE" id="PS00109">
    <property type="entry name" value="PROTEIN_KINASE_TYR"/>
    <property type="match status" value="1"/>
</dbReference>
<evidence type="ECO:0000256" key="6">
    <source>
        <dbReference type="ARBA" id="ARBA00023002"/>
    </source>
</evidence>
<reference evidence="13 14" key="1">
    <citation type="submission" date="2019-02" db="EMBL/GenBank/DDBJ databases">
        <title>Genome sequencing of the rare red list fungi Dentipellis fragilis.</title>
        <authorList>
            <person name="Buettner E."/>
            <person name="Kellner H."/>
        </authorList>
    </citation>
    <scope>NUCLEOTIDE SEQUENCE [LARGE SCALE GENOMIC DNA]</scope>
    <source>
        <strain evidence="13 14">DSM 105465</strain>
    </source>
</reference>
<feature type="domain" description="Fungal-type protein kinase" evidence="12">
    <location>
        <begin position="785"/>
        <end position="1116"/>
    </location>
</feature>
<comment type="cofactor">
    <cofactor evidence="1 9">
        <name>heme</name>
        <dbReference type="ChEBI" id="CHEBI:30413"/>
    </cofactor>
</comment>
<dbReference type="Pfam" id="PF00067">
    <property type="entry name" value="p450"/>
    <property type="match status" value="1"/>
</dbReference>
<comment type="similarity">
    <text evidence="3">Belongs to the cytochrome P450 family.</text>
</comment>
<dbReference type="InterPro" id="IPR050364">
    <property type="entry name" value="Cytochrome_P450_fung"/>
</dbReference>
<protein>
    <recommendedName>
        <fullName evidence="12">Fungal-type protein kinase domain-containing protein</fullName>
    </recommendedName>
</protein>
<dbReference type="CDD" id="cd11065">
    <property type="entry name" value="CYP64-like"/>
    <property type="match status" value="1"/>
</dbReference>
<name>A0A4Y9YBR0_9AGAM</name>
<proteinExistence type="inferred from homology"/>
<dbReference type="InterPro" id="IPR008266">
    <property type="entry name" value="Tyr_kinase_AS"/>
</dbReference>
<evidence type="ECO:0000256" key="2">
    <source>
        <dbReference type="ARBA" id="ARBA00005179"/>
    </source>
</evidence>
<sequence length="1216" mass="137984">MDTQIAVLLFCIALAIRAWRRRFQSLPPGPPTGFLGDHRLQVPDFEPYKKFAECRDHAADNDELLVLQNYQTATDLLDKRGEIYSSRPRSIVGQEILADNMRILGMAYGDKWRKMRKVQYSGLNEKYAINYREFQSLESAVLIEELCQNPSLFSVHFQRFATSVVFAISYGKRVLSMDDPVVKDSRVAANAFASTLIPGRYIVESWPFLLWLPVRLTFCTTTALQRSLQWFRWAQEKRKQLDIKLYVGLFREVKCQTDDGMAKSSMSLQMCQDQSLADMSEVELAYSAAGPFTAGIGTVSSALDVFVLAMILHPECLRRAQEELDIIVGTSRMPTFADEDSLPYVRALIKETLRWRVIAPTAAAHSTTADDVYKGYRIPKGATVYGNLYSICHDHMVFTDPANFMPERFLETKDPRITNFELPYGFGRRICPGRHVANQSLFIVISRMLWSFNFALHTDASGKEILPDPDAFTSGLILSEFYRLKLLNVRFLSRNGSEGARQIVALTTRAQVPPLWPFVLLVNIHVAGNCGRYDTMSSFDPLQPSQAPSEAPVNALPLPFTPKPVILEEMETELDRYAREIPLDTFVRAFLGVAPDKWAASFEPLKKCDSITRALSYYSVVARGCHAPAAAMGLLNAIREEAAKLLGVTYPVGDMGFGFTHPNNIFEDLENHRPRLADVYATRKPNETYRHEEILLPIQIEIVEPELYPSLYFLTPESRVLYEKWDALCDRWASAETCAESTGEASSIDRNLQTSSAGDGRESSAIGDSSAKPSFYRKDKSPMAQLITQQATDILSASRGSRQHAFGMVLRGENAQLWYYDPVGILHTPQEFSILDNFTTFASIIFAFCSLTECQWGHLEIVHSYMMDRGSQVPAPLFPHKGLTGALVKFKDGRVYCVQDRIHSEHSNIAGRRTQVYYVRLWDRQDEFDHHIPKRLVLKLSYPPCHQEKEWSFIQDANRAGIEHVPEVFSCDEFFRISQRSRSDVSFLQPGQDYGDRAFRAIIFPKYVAAFDRITPRNYISILIQLANSLYQLHKIGVLHCDISVKNIMVDPRRKDQTWVIVNDFDMATRTEVDGAALPSMGVGTPQFMGYELLRTESTRHRLRHDLESLFYVALWWARMDISREDRGTLLALWVEANSDADICLFKEALLRSARVSDMVPLWKGFGRFAGQLDMLKNLFREANWMLLGSTSRCAQNLIVDDAVFAGTFMTMLASG</sequence>
<keyword evidence="6" id="KW-0560">Oxidoreductase</keyword>
<dbReference type="GO" id="GO:0004497">
    <property type="term" value="F:monooxygenase activity"/>
    <property type="evidence" value="ECO:0007669"/>
    <property type="project" value="UniProtKB-KW"/>
</dbReference>
<dbReference type="PRINTS" id="PR00463">
    <property type="entry name" value="EP450I"/>
</dbReference>
<dbReference type="SUPFAM" id="SSF48264">
    <property type="entry name" value="Cytochrome P450"/>
    <property type="match status" value="1"/>
</dbReference>
<evidence type="ECO:0000256" key="3">
    <source>
        <dbReference type="ARBA" id="ARBA00010617"/>
    </source>
</evidence>
<dbReference type="OrthoDB" id="5569250at2759"/>
<evidence type="ECO:0000259" key="12">
    <source>
        <dbReference type="Pfam" id="PF17667"/>
    </source>
</evidence>
<evidence type="ECO:0000256" key="5">
    <source>
        <dbReference type="ARBA" id="ARBA00022723"/>
    </source>
</evidence>
<dbReference type="InterPro" id="IPR002401">
    <property type="entry name" value="Cyt_P450_E_grp-I"/>
</dbReference>
<comment type="pathway">
    <text evidence="2">Secondary metabolite biosynthesis.</text>
</comment>
<evidence type="ECO:0000256" key="9">
    <source>
        <dbReference type="PIRSR" id="PIRSR602401-1"/>
    </source>
</evidence>
<dbReference type="GO" id="GO:0005506">
    <property type="term" value="F:iron ion binding"/>
    <property type="evidence" value="ECO:0007669"/>
    <property type="project" value="InterPro"/>
</dbReference>
<accession>A0A4Y9YBR0</accession>
<dbReference type="GO" id="GO:0020037">
    <property type="term" value="F:heme binding"/>
    <property type="evidence" value="ECO:0007669"/>
    <property type="project" value="InterPro"/>
</dbReference>
<comment type="caution">
    <text evidence="13">The sequence shown here is derived from an EMBL/GenBank/DDBJ whole genome shotgun (WGS) entry which is preliminary data.</text>
</comment>
<dbReference type="Gene3D" id="1.10.630.10">
    <property type="entry name" value="Cytochrome P450"/>
    <property type="match status" value="1"/>
</dbReference>
<keyword evidence="14" id="KW-1185">Reference proteome</keyword>
<dbReference type="InterPro" id="IPR040976">
    <property type="entry name" value="Pkinase_fungal"/>
</dbReference>
<dbReference type="GO" id="GO:0004672">
    <property type="term" value="F:protein kinase activity"/>
    <property type="evidence" value="ECO:0007669"/>
    <property type="project" value="InterPro"/>
</dbReference>
<gene>
    <name evidence="13" type="ORF">EVG20_g7888</name>
</gene>
<dbReference type="PANTHER" id="PTHR46300">
    <property type="entry name" value="P450, PUTATIVE (EUROFUNG)-RELATED-RELATED"/>
    <property type="match status" value="1"/>
</dbReference>
<dbReference type="Gene3D" id="1.10.510.10">
    <property type="entry name" value="Transferase(Phosphotransferase) domain 1"/>
    <property type="match status" value="1"/>
</dbReference>
<feature type="region of interest" description="Disordered" evidence="10">
    <location>
        <begin position="743"/>
        <end position="775"/>
    </location>
</feature>
<evidence type="ECO:0000256" key="8">
    <source>
        <dbReference type="ARBA" id="ARBA00023033"/>
    </source>
</evidence>